<keyword evidence="6" id="KW-1185">Reference proteome</keyword>
<reference evidence="5 6" key="1">
    <citation type="submission" date="2006-10" db="EMBL/GenBank/DDBJ databases">
        <title>Complete sequence of Syntrophobacter fumaroxidans MPOB.</title>
        <authorList>
            <consortium name="US DOE Joint Genome Institute"/>
            <person name="Copeland A."/>
            <person name="Lucas S."/>
            <person name="Lapidus A."/>
            <person name="Barry K."/>
            <person name="Detter J.C."/>
            <person name="Glavina del Rio T."/>
            <person name="Hammon N."/>
            <person name="Israni S."/>
            <person name="Pitluck S."/>
            <person name="Goltsman E.G."/>
            <person name="Martinez M."/>
            <person name="Schmutz J."/>
            <person name="Larimer F."/>
            <person name="Land M."/>
            <person name="Hauser L."/>
            <person name="Kyrpides N."/>
            <person name="Kim E."/>
            <person name="Boone D.R."/>
            <person name="Brockman F."/>
            <person name="Culley D."/>
            <person name="Ferry J."/>
            <person name="Gunsalus R."/>
            <person name="McInerney M.J."/>
            <person name="Morrison M."/>
            <person name="Plugge C."/>
            <person name="Rohlin L."/>
            <person name="Scholten J."/>
            <person name="Sieber J."/>
            <person name="Stams A.J.M."/>
            <person name="Worm P."/>
            <person name="Henstra A.M."/>
            <person name="Richardson P."/>
        </authorList>
    </citation>
    <scope>NUCLEOTIDE SEQUENCE [LARGE SCALE GENOMIC DNA]</scope>
    <source>
        <strain evidence="6">DSM 10017 / MPOB</strain>
    </source>
</reference>
<keyword evidence="2" id="KW-0408">Iron</keyword>
<protein>
    <submittedName>
        <fullName evidence="5">Formate dehydrogenase, beta subunit (F420)</fullName>
        <ecNumber evidence="5">1.2.99.-</ecNumber>
    </submittedName>
</protein>
<name>A0LGG7_SYNFM</name>
<dbReference type="eggNOG" id="COG1152">
    <property type="taxonomic scope" value="Bacteria"/>
</dbReference>
<evidence type="ECO:0000313" key="5">
    <source>
        <dbReference type="EMBL" id="ABK16519.1"/>
    </source>
</evidence>
<dbReference type="Gene3D" id="1.10.1060.10">
    <property type="entry name" value="Alpha-helical ferredoxin"/>
    <property type="match status" value="1"/>
</dbReference>
<keyword evidence="5" id="KW-0560">Oxidoreductase</keyword>
<organism evidence="5 6">
    <name type="scientific">Syntrophobacter fumaroxidans (strain DSM 10017 / MPOB)</name>
    <dbReference type="NCBI Taxonomy" id="335543"/>
    <lineage>
        <taxon>Bacteria</taxon>
        <taxon>Pseudomonadati</taxon>
        <taxon>Thermodesulfobacteriota</taxon>
        <taxon>Syntrophobacteria</taxon>
        <taxon>Syntrophobacterales</taxon>
        <taxon>Syntrophobacteraceae</taxon>
        <taxon>Syntrophobacter</taxon>
    </lineage>
</organism>
<dbReference type="GO" id="GO:0046872">
    <property type="term" value="F:metal ion binding"/>
    <property type="evidence" value="ECO:0007669"/>
    <property type="project" value="UniProtKB-KW"/>
</dbReference>
<dbReference type="SUPFAM" id="SSF46548">
    <property type="entry name" value="alpha-helical ferredoxin"/>
    <property type="match status" value="1"/>
</dbReference>
<dbReference type="EC" id="1.2.99.-" evidence="5"/>
<dbReference type="AlphaFoldDB" id="A0LGG7"/>
<keyword evidence="1" id="KW-0479">Metal-binding</keyword>
<dbReference type="eggNOG" id="COG1035">
    <property type="taxonomic scope" value="Bacteria"/>
</dbReference>
<gene>
    <name evidence="5" type="ordered locus">Sfum_0822</name>
</gene>
<dbReference type="KEGG" id="sfu:Sfum_0822"/>
<sequence length="379" mass="41225">MARAAKISVKDRNPVLSFQEFLKALLATGQVGAVLVPQHLAAKSAVMPTLVTDPEKLGEADPFAPAFPMNAARLLARLTRKPTGGLVAAVLRPCEIRAFVELVKLKQGSLDEVLLIGADCSGAFGNTDYAGYAGSRGIESTLKFHADLPGQAEADGVGLSPACKACEYPVAENADLMVCTFGMDVFDSMVVKANTPRGEEVLEKMKLPEATLPASRDEAVAAVIAARTAYRDRMFQETSDATADIEKLMSYLSNCVNCYNCRVACPVCYCRECVFLTDVFDHEPEQYLRWAKRKGVIKMPTDTVFFHLTRLAHMSTACIGCGQCSNACPNNVPVMELFRTVAHYTQRAFQYNAGAGIEDEPPLSVFREREFPEVTGGKE</sequence>
<dbReference type="PROSITE" id="PS51379">
    <property type="entry name" value="4FE4S_FER_2"/>
    <property type="match status" value="1"/>
</dbReference>
<evidence type="ECO:0000256" key="3">
    <source>
        <dbReference type="ARBA" id="ARBA00023014"/>
    </source>
</evidence>
<feature type="domain" description="4Fe-4S ferredoxin-type" evidence="4">
    <location>
        <begin position="309"/>
        <end position="338"/>
    </location>
</feature>
<evidence type="ECO:0000256" key="2">
    <source>
        <dbReference type="ARBA" id="ARBA00023004"/>
    </source>
</evidence>
<dbReference type="Pfam" id="PF13183">
    <property type="entry name" value="Fer4_8"/>
    <property type="match status" value="1"/>
</dbReference>
<dbReference type="OrthoDB" id="9773828at2"/>
<accession>A0LGG7</accession>
<evidence type="ECO:0000256" key="1">
    <source>
        <dbReference type="ARBA" id="ARBA00022723"/>
    </source>
</evidence>
<keyword evidence="3" id="KW-0411">Iron-sulfur</keyword>
<dbReference type="InParanoid" id="A0LGG7"/>
<dbReference type="InterPro" id="IPR009051">
    <property type="entry name" value="Helical_ferredxn"/>
</dbReference>
<dbReference type="HOGENOM" id="CLU_063409_0_0_7"/>
<dbReference type="Pfam" id="PF04432">
    <property type="entry name" value="FrhB_FdhB_C"/>
    <property type="match status" value="1"/>
</dbReference>
<dbReference type="EMBL" id="CP000478">
    <property type="protein sequence ID" value="ABK16519.1"/>
    <property type="molecule type" value="Genomic_DNA"/>
</dbReference>
<dbReference type="InterPro" id="IPR017900">
    <property type="entry name" value="4Fe4S_Fe_S_CS"/>
</dbReference>
<dbReference type="InterPro" id="IPR007525">
    <property type="entry name" value="FrhB_FdhB_C"/>
</dbReference>
<evidence type="ECO:0000313" key="6">
    <source>
        <dbReference type="Proteomes" id="UP000001784"/>
    </source>
</evidence>
<dbReference type="Proteomes" id="UP000001784">
    <property type="component" value="Chromosome"/>
</dbReference>
<dbReference type="RefSeq" id="WP_011697692.1">
    <property type="nucleotide sequence ID" value="NC_008554.1"/>
</dbReference>
<dbReference type="PROSITE" id="PS00198">
    <property type="entry name" value="4FE4S_FER_1"/>
    <property type="match status" value="2"/>
</dbReference>
<dbReference type="InterPro" id="IPR017896">
    <property type="entry name" value="4Fe4S_Fe-S-bd"/>
</dbReference>
<dbReference type="GO" id="GO:0051536">
    <property type="term" value="F:iron-sulfur cluster binding"/>
    <property type="evidence" value="ECO:0007669"/>
    <property type="project" value="UniProtKB-KW"/>
</dbReference>
<proteinExistence type="predicted"/>
<dbReference type="GO" id="GO:0016491">
    <property type="term" value="F:oxidoreductase activity"/>
    <property type="evidence" value="ECO:0007669"/>
    <property type="project" value="UniProtKB-KW"/>
</dbReference>
<dbReference type="STRING" id="335543.Sfum_0822"/>
<evidence type="ECO:0000259" key="4">
    <source>
        <dbReference type="PROSITE" id="PS51379"/>
    </source>
</evidence>